<dbReference type="EMBL" id="MIGZ01000048">
    <property type="protein sequence ID" value="ODQ94111.1"/>
    <property type="molecule type" value="Genomic_DNA"/>
</dbReference>
<evidence type="ECO:0000313" key="2">
    <source>
        <dbReference type="EMBL" id="ODQ94111.1"/>
    </source>
</evidence>
<keyword evidence="1" id="KW-0812">Transmembrane</keyword>
<name>A0A1E3RWB4_9MYCO</name>
<dbReference type="Proteomes" id="UP000094243">
    <property type="component" value="Unassembled WGS sequence"/>
</dbReference>
<proteinExistence type="predicted"/>
<reference evidence="3" key="1">
    <citation type="submission" date="2016-09" db="EMBL/GenBank/DDBJ databases">
        <authorList>
            <person name="Greninger A.L."/>
            <person name="Jerome K.R."/>
            <person name="Mcnair B."/>
            <person name="Wallis C."/>
            <person name="Fang F."/>
        </authorList>
    </citation>
    <scope>NUCLEOTIDE SEQUENCE [LARGE SCALE GENOMIC DNA]</scope>
    <source>
        <strain evidence="3">M7</strain>
    </source>
</reference>
<evidence type="ECO:0000313" key="3">
    <source>
        <dbReference type="Proteomes" id="UP000094243"/>
    </source>
</evidence>
<dbReference type="AlphaFoldDB" id="A0A1E3RWB4"/>
<keyword evidence="3" id="KW-1185">Reference proteome</keyword>
<protein>
    <submittedName>
        <fullName evidence="2">Uncharacterized protein</fullName>
    </submittedName>
</protein>
<keyword evidence="1" id="KW-0472">Membrane</keyword>
<comment type="caution">
    <text evidence="2">The sequence shown here is derived from an EMBL/GenBank/DDBJ whole genome shotgun (WGS) entry which is preliminary data.</text>
</comment>
<keyword evidence="1" id="KW-1133">Transmembrane helix</keyword>
<feature type="transmembrane region" description="Helical" evidence="1">
    <location>
        <begin position="31"/>
        <end position="50"/>
    </location>
</feature>
<organism evidence="2 3">
    <name type="scientific">Mycolicibacterium holsaticum</name>
    <dbReference type="NCBI Taxonomy" id="152142"/>
    <lineage>
        <taxon>Bacteria</taxon>
        <taxon>Bacillati</taxon>
        <taxon>Actinomycetota</taxon>
        <taxon>Actinomycetes</taxon>
        <taxon>Mycobacteriales</taxon>
        <taxon>Mycobacteriaceae</taxon>
        <taxon>Mycolicibacterium</taxon>
    </lineage>
</organism>
<evidence type="ECO:0000256" key="1">
    <source>
        <dbReference type="SAM" id="Phobius"/>
    </source>
</evidence>
<accession>A0A1E3RWB4</accession>
<sequence length="108" mass="10484">MAVGAGGAFTVGENGLGPGSMRGAFSVGGPGSTGVAGGAVVVVVVVVVVVSSGVDSSPAHDAVVSTIAAIAAPPATAATRRRKRPGLIVFSPICPDLRQWCTKITTGQ</sequence>
<gene>
    <name evidence="2" type="ORF">BHQ17_10360</name>
</gene>